<dbReference type="RefSeq" id="WP_046513671.1">
    <property type="nucleotide sequence ID" value="NZ_LAYZ01000002.1"/>
</dbReference>
<dbReference type="Gene3D" id="3.40.630.30">
    <property type="match status" value="1"/>
</dbReference>
<sequence>MDVKIRPETPDDHREIEELVKAAFTSGDRNDPDEHHLVNKLRKTDAFIPELSLVAEMDGSILGHIMLSKIAIEEEGRTTGSLALAPVSVAPAWQHKGIGGKLIRASLEKAQGLGYQSVVVLGHDKYYPKFGFKPASGWGIRAPFDVPDEAFMAIELVDDALDDVRGTVQYSEPFS</sequence>
<proteinExistence type="predicted"/>
<dbReference type="EMBL" id="LAYZ01000002">
    <property type="protein sequence ID" value="KKK35026.1"/>
    <property type="molecule type" value="Genomic_DNA"/>
</dbReference>
<dbReference type="GO" id="GO:0016747">
    <property type="term" value="F:acyltransferase activity, transferring groups other than amino-acyl groups"/>
    <property type="evidence" value="ECO:0007669"/>
    <property type="project" value="InterPro"/>
</dbReference>
<feature type="domain" description="N-acetyltransferase" evidence="1">
    <location>
        <begin position="3"/>
        <end position="157"/>
    </location>
</feature>
<dbReference type="SUPFAM" id="SSF55729">
    <property type="entry name" value="Acyl-CoA N-acyltransferases (Nat)"/>
    <property type="match status" value="1"/>
</dbReference>
<reference evidence="2 3" key="1">
    <citation type="submission" date="2015-04" db="EMBL/GenBank/DDBJ databases">
        <title>Taxonomic description and genome sequence of Salinicoccus sediminis sp. nov., a novel hyper halotolerant bacterium isolated from marine sediment.</title>
        <authorList>
            <person name="Mathan Kumar R."/>
            <person name="Kaur G."/>
            <person name="Kumar N."/>
            <person name="Kumar A."/>
            <person name="Singh N.K."/>
            <person name="Kaur N."/>
            <person name="Mayilraj S."/>
        </authorList>
    </citation>
    <scope>NUCLEOTIDE SEQUENCE [LARGE SCALE GENOMIC DNA]</scope>
    <source>
        <strain evidence="2 3">SV-16</strain>
    </source>
</reference>
<dbReference type="InterPro" id="IPR016181">
    <property type="entry name" value="Acyl_CoA_acyltransferase"/>
</dbReference>
<accession>A0A0M2SMY3</accession>
<evidence type="ECO:0000259" key="1">
    <source>
        <dbReference type="PROSITE" id="PS51186"/>
    </source>
</evidence>
<dbReference type="Proteomes" id="UP000034287">
    <property type="component" value="Unassembled WGS sequence"/>
</dbReference>
<evidence type="ECO:0000313" key="3">
    <source>
        <dbReference type="Proteomes" id="UP000034287"/>
    </source>
</evidence>
<dbReference type="PATRIC" id="fig|1432562.3.peg.1022"/>
<gene>
    <name evidence="2" type="ORF">WN59_05165</name>
</gene>
<protein>
    <submittedName>
        <fullName evidence="2">GCN5 family acetyltransferase</fullName>
    </submittedName>
</protein>
<keyword evidence="2" id="KW-0808">Transferase</keyword>
<keyword evidence="3" id="KW-1185">Reference proteome</keyword>
<dbReference type="PANTHER" id="PTHR43617">
    <property type="entry name" value="L-AMINO ACID N-ACETYLTRANSFERASE"/>
    <property type="match status" value="1"/>
</dbReference>
<organism evidence="2 3">
    <name type="scientific">Salinicoccus sediminis</name>
    <dbReference type="NCBI Taxonomy" id="1432562"/>
    <lineage>
        <taxon>Bacteria</taxon>
        <taxon>Bacillati</taxon>
        <taxon>Bacillota</taxon>
        <taxon>Bacilli</taxon>
        <taxon>Bacillales</taxon>
        <taxon>Staphylococcaceae</taxon>
        <taxon>Salinicoccus</taxon>
    </lineage>
</organism>
<dbReference type="Pfam" id="PF13508">
    <property type="entry name" value="Acetyltransf_7"/>
    <property type="match status" value="1"/>
</dbReference>
<name>A0A0M2SMY3_9STAP</name>
<dbReference type="InterPro" id="IPR000182">
    <property type="entry name" value="GNAT_dom"/>
</dbReference>
<dbReference type="AlphaFoldDB" id="A0A0M2SMY3"/>
<dbReference type="InterPro" id="IPR050276">
    <property type="entry name" value="MshD_Acetyltransferase"/>
</dbReference>
<comment type="caution">
    <text evidence="2">The sequence shown here is derived from an EMBL/GenBank/DDBJ whole genome shotgun (WGS) entry which is preliminary data.</text>
</comment>
<dbReference type="PROSITE" id="PS51186">
    <property type="entry name" value="GNAT"/>
    <property type="match status" value="1"/>
</dbReference>
<dbReference type="CDD" id="cd04301">
    <property type="entry name" value="NAT_SF"/>
    <property type="match status" value="1"/>
</dbReference>
<evidence type="ECO:0000313" key="2">
    <source>
        <dbReference type="EMBL" id="KKK35026.1"/>
    </source>
</evidence>
<dbReference type="OrthoDB" id="9797178at2"/>
<dbReference type="PANTHER" id="PTHR43617:SF2">
    <property type="entry name" value="UPF0039 PROTEIN SLL0451"/>
    <property type="match status" value="1"/>
</dbReference>